<name>A0ACC0BDL5_CATRO</name>
<comment type="caution">
    <text evidence="1">The sequence shown here is derived from an EMBL/GenBank/DDBJ whole genome shotgun (WGS) entry which is preliminary data.</text>
</comment>
<reference evidence="2" key="1">
    <citation type="journal article" date="2023" name="Nat. Plants">
        <title>Single-cell RNA sequencing provides a high-resolution roadmap for understanding the multicellular compartmentation of specialized metabolism.</title>
        <authorList>
            <person name="Sun S."/>
            <person name="Shen X."/>
            <person name="Li Y."/>
            <person name="Li Y."/>
            <person name="Wang S."/>
            <person name="Li R."/>
            <person name="Zhang H."/>
            <person name="Shen G."/>
            <person name="Guo B."/>
            <person name="Wei J."/>
            <person name="Xu J."/>
            <person name="St-Pierre B."/>
            <person name="Chen S."/>
            <person name="Sun C."/>
        </authorList>
    </citation>
    <scope>NUCLEOTIDE SEQUENCE [LARGE SCALE GENOMIC DNA]</scope>
</reference>
<evidence type="ECO:0000313" key="2">
    <source>
        <dbReference type="Proteomes" id="UP001060085"/>
    </source>
</evidence>
<keyword evidence="2" id="KW-1185">Reference proteome</keyword>
<evidence type="ECO:0000313" key="1">
    <source>
        <dbReference type="EMBL" id="KAI5670732.1"/>
    </source>
</evidence>
<gene>
    <name evidence="1" type="ORF">M9H77_11096</name>
</gene>
<protein>
    <submittedName>
        <fullName evidence="1">Uncharacterized protein</fullName>
    </submittedName>
</protein>
<sequence length="175" mass="19129">MADFIVDEEEVDEHGVPLRIQIPQKNVKDIDRLVTYFQRHIDDDPHDSTPSIRSVASMVPMRSPATGGFSGGWCGSSNDGGWRGSQSSERGRGPQADGLGYYKRILMSCSVVFIGRSDYRNGDNQEGHQSGLPRPYGGRGRGSFASGRENTQLQGPAGFRSWFSNVGVQGWMGMG</sequence>
<accession>A0ACC0BDL5</accession>
<dbReference type="Proteomes" id="UP001060085">
    <property type="component" value="Linkage Group LG03"/>
</dbReference>
<organism evidence="1 2">
    <name type="scientific">Catharanthus roseus</name>
    <name type="common">Madagascar periwinkle</name>
    <name type="synonym">Vinca rosea</name>
    <dbReference type="NCBI Taxonomy" id="4058"/>
    <lineage>
        <taxon>Eukaryota</taxon>
        <taxon>Viridiplantae</taxon>
        <taxon>Streptophyta</taxon>
        <taxon>Embryophyta</taxon>
        <taxon>Tracheophyta</taxon>
        <taxon>Spermatophyta</taxon>
        <taxon>Magnoliopsida</taxon>
        <taxon>eudicotyledons</taxon>
        <taxon>Gunneridae</taxon>
        <taxon>Pentapetalae</taxon>
        <taxon>asterids</taxon>
        <taxon>lamiids</taxon>
        <taxon>Gentianales</taxon>
        <taxon>Apocynaceae</taxon>
        <taxon>Rauvolfioideae</taxon>
        <taxon>Vinceae</taxon>
        <taxon>Catharanthinae</taxon>
        <taxon>Catharanthus</taxon>
    </lineage>
</organism>
<proteinExistence type="predicted"/>
<dbReference type="EMBL" id="CM044703">
    <property type="protein sequence ID" value="KAI5670732.1"/>
    <property type="molecule type" value="Genomic_DNA"/>
</dbReference>